<evidence type="ECO:0000313" key="8">
    <source>
        <dbReference type="Proteomes" id="UP000008311"/>
    </source>
</evidence>
<reference evidence="8" key="1">
    <citation type="journal article" date="2010" name="Nat. Biotechnol.">
        <title>Draft genome sequence of the oilseed species Ricinus communis.</title>
        <authorList>
            <person name="Chan A.P."/>
            <person name="Crabtree J."/>
            <person name="Zhao Q."/>
            <person name="Lorenzi H."/>
            <person name="Orvis J."/>
            <person name="Puiu D."/>
            <person name="Melake-Berhan A."/>
            <person name="Jones K.M."/>
            <person name="Redman J."/>
            <person name="Chen G."/>
            <person name="Cahoon E.B."/>
            <person name="Gedil M."/>
            <person name="Stanke M."/>
            <person name="Haas B.J."/>
            <person name="Wortman J.R."/>
            <person name="Fraser-Liggett C.M."/>
            <person name="Ravel J."/>
            <person name="Rabinowicz P.D."/>
        </authorList>
    </citation>
    <scope>NUCLEOTIDE SEQUENCE [LARGE SCALE GENOMIC DNA]</scope>
    <source>
        <strain evidence="8">cv. Hale</strain>
    </source>
</reference>
<evidence type="ECO:0000259" key="6">
    <source>
        <dbReference type="PROSITE" id="PS50811"/>
    </source>
</evidence>
<sequence>MESLQDELERTQKENETLRFMLEVMSRKFSTLQANFQEKKVQETPSSSCYEVYESNKRPRIEIPLSKPSQIFVRTDSKDKSLIVRDGYQWRKYGQKVTKDNPSPRAYFRCSMAPGCPVKKKFIKKLKDYYFFSTSCCWP</sequence>
<dbReference type="GO" id="GO:0003700">
    <property type="term" value="F:DNA-binding transcription factor activity"/>
    <property type="evidence" value="ECO:0007669"/>
    <property type="project" value="InterPro"/>
</dbReference>
<evidence type="ECO:0000256" key="1">
    <source>
        <dbReference type="ARBA" id="ARBA00004123"/>
    </source>
</evidence>
<dbReference type="PANTHER" id="PTHR31429:SF38">
    <property type="entry name" value="WRKY TRANSCRIPTION FACTOR 40-RELATED"/>
    <property type="match status" value="1"/>
</dbReference>
<dbReference type="EMBL" id="EQ973791">
    <property type="protein sequence ID" value="EEF46881.1"/>
    <property type="molecule type" value="Genomic_DNA"/>
</dbReference>
<dbReference type="SMART" id="SM00774">
    <property type="entry name" value="WRKY"/>
    <property type="match status" value="1"/>
</dbReference>
<dbReference type="PANTHER" id="PTHR31429">
    <property type="entry name" value="WRKY TRANSCRIPTION FACTOR 36-RELATED"/>
    <property type="match status" value="1"/>
</dbReference>
<gene>
    <name evidence="7" type="ORF">RCOM_0921060</name>
</gene>
<dbReference type="GO" id="GO:0043565">
    <property type="term" value="F:sequence-specific DNA binding"/>
    <property type="evidence" value="ECO:0007669"/>
    <property type="project" value="InterPro"/>
</dbReference>
<dbReference type="InParanoid" id="B9RNW3"/>
<dbReference type="PROSITE" id="PS50811">
    <property type="entry name" value="WRKY"/>
    <property type="match status" value="1"/>
</dbReference>
<evidence type="ECO:0000256" key="2">
    <source>
        <dbReference type="ARBA" id="ARBA00023015"/>
    </source>
</evidence>
<accession>B9RNW3</accession>
<proteinExistence type="predicted"/>
<evidence type="ECO:0000256" key="5">
    <source>
        <dbReference type="ARBA" id="ARBA00023242"/>
    </source>
</evidence>
<dbReference type="InterPro" id="IPR036576">
    <property type="entry name" value="WRKY_dom_sf"/>
</dbReference>
<dbReference type="Pfam" id="PF03106">
    <property type="entry name" value="WRKY"/>
    <property type="match status" value="1"/>
</dbReference>
<comment type="subcellular location">
    <subcellularLocation>
        <location evidence="1">Nucleus</location>
    </subcellularLocation>
</comment>
<keyword evidence="2" id="KW-0805">Transcription regulation</keyword>
<dbReference type="SUPFAM" id="SSF118290">
    <property type="entry name" value="WRKY DNA-binding domain"/>
    <property type="match status" value="1"/>
</dbReference>
<dbReference type="STRING" id="3988.B9RNW3"/>
<name>B9RNW3_RICCO</name>
<keyword evidence="4" id="KW-0804">Transcription</keyword>
<organism evidence="7 8">
    <name type="scientific">Ricinus communis</name>
    <name type="common">Castor bean</name>
    <dbReference type="NCBI Taxonomy" id="3988"/>
    <lineage>
        <taxon>Eukaryota</taxon>
        <taxon>Viridiplantae</taxon>
        <taxon>Streptophyta</taxon>
        <taxon>Embryophyta</taxon>
        <taxon>Tracheophyta</taxon>
        <taxon>Spermatophyta</taxon>
        <taxon>Magnoliopsida</taxon>
        <taxon>eudicotyledons</taxon>
        <taxon>Gunneridae</taxon>
        <taxon>Pentapetalae</taxon>
        <taxon>rosids</taxon>
        <taxon>fabids</taxon>
        <taxon>Malpighiales</taxon>
        <taxon>Euphorbiaceae</taxon>
        <taxon>Acalyphoideae</taxon>
        <taxon>Acalypheae</taxon>
        <taxon>Ricinus</taxon>
    </lineage>
</organism>
<dbReference type="InterPro" id="IPR044810">
    <property type="entry name" value="WRKY_plant"/>
</dbReference>
<protein>
    <recommendedName>
        <fullName evidence="6">WRKY domain-containing protein</fullName>
    </recommendedName>
</protein>
<dbReference type="Proteomes" id="UP000008311">
    <property type="component" value="Unassembled WGS sequence"/>
</dbReference>
<evidence type="ECO:0000313" key="7">
    <source>
        <dbReference type="EMBL" id="EEF46881.1"/>
    </source>
</evidence>
<dbReference type="eggNOG" id="ENOG502RY1M">
    <property type="taxonomic scope" value="Eukaryota"/>
</dbReference>
<dbReference type="GO" id="GO:0005634">
    <property type="term" value="C:nucleus"/>
    <property type="evidence" value="ECO:0007669"/>
    <property type="project" value="UniProtKB-SubCell"/>
</dbReference>
<dbReference type="AlphaFoldDB" id="B9RNW3"/>
<keyword evidence="3" id="KW-0238">DNA-binding</keyword>
<keyword evidence="8" id="KW-1185">Reference proteome</keyword>
<evidence type="ECO:0000256" key="3">
    <source>
        <dbReference type="ARBA" id="ARBA00023125"/>
    </source>
</evidence>
<dbReference type="InterPro" id="IPR003657">
    <property type="entry name" value="WRKY_dom"/>
</dbReference>
<evidence type="ECO:0000256" key="4">
    <source>
        <dbReference type="ARBA" id="ARBA00023163"/>
    </source>
</evidence>
<feature type="domain" description="WRKY" evidence="6">
    <location>
        <begin position="79"/>
        <end position="135"/>
    </location>
</feature>
<keyword evidence="5" id="KW-0539">Nucleus</keyword>
<dbReference type="Gene3D" id="2.20.25.80">
    <property type="entry name" value="WRKY domain"/>
    <property type="match status" value="1"/>
</dbReference>